<feature type="transmembrane region" description="Helical" evidence="2">
    <location>
        <begin position="27"/>
        <end position="51"/>
    </location>
</feature>
<feature type="coiled-coil region" evidence="1">
    <location>
        <begin position="102"/>
        <end position="143"/>
    </location>
</feature>
<dbReference type="Pfam" id="PF25917">
    <property type="entry name" value="BSH_RND"/>
    <property type="match status" value="1"/>
</dbReference>
<dbReference type="SUPFAM" id="SSF111369">
    <property type="entry name" value="HlyD-like secretion proteins"/>
    <property type="match status" value="1"/>
</dbReference>
<keyword evidence="2" id="KW-1133">Transmembrane helix</keyword>
<dbReference type="Gene3D" id="2.40.30.170">
    <property type="match status" value="1"/>
</dbReference>
<comment type="caution">
    <text evidence="4">The sequence shown here is derived from an EMBL/GenBank/DDBJ whole genome shotgun (WGS) entry which is preliminary data.</text>
</comment>
<name>A0A1Y2JJW1_BRAJP</name>
<evidence type="ECO:0000313" key="4">
    <source>
        <dbReference type="EMBL" id="OSJ29983.1"/>
    </source>
</evidence>
<dbReference type="PANTHER" id="PTHR30386">
    <property type="entry name" value="MEMBRANE FUSION SUBUNIT OF EMRAB-TOLC MULTIDRUG EFFLUX PUMP"/>
    <property type="match status" value="1"/>
</dbReference>
<sequence length="369" mass="39455">MFIILVSYLVLIWLAFSKFKLIRLNWSSGAVAALAGIAILAVFMAMLNYLTPNGRVVVVSRVLEVTPNVSGEVIALPVKPNVPIKADEVLFEIDPTPFRYKVRQLEAALIAAQHQAEVLKANYDQANADVTGLEKQVAFHEKRLNDIASLTNSGAATSFREQDTREQLDITIAQLQSAKAQQRSARASFESSIGGVNTTVVQTHAQLDDAKWELEQTTVKAPSDGYASVVALAVGARALQARAAMSFIVESDISIVGVFSQNGFGTIKPGARVRLVFDNDPGRIYEARITEIPEGVGQGQIAVSGMLARVGSVGGTSAYPAVISLPADANRSILRLGTSGTATVFAENAGPIGLIARIVLWVQSYAAYL</sequence>
<reference evidence="4 5" key="1">
    <citation type="submission" date="2017-03" db="EMBL/GenBank/DDBJ databases">
        <title>Whole genome sequences of fourteen strains of Bradyrhizobium canariense and one strain of Bradyrhizobium japonicum isolated from Lupinus (Papilionoideae: Genisteae) species in Algeria.</title>
        <authorList>
            <person name="Crovadore J."/>
            <person name="Chekireb D."/>
            <person name="Brachmann A."/>
            <person name="Chablais R."/>
            <person name="Cochard B."/>
            <person name="Lefort F."/>
        </authorList>
    </citation>
    <scope>NUCLEOTIDE SEQUENCE [LARGE SCALE GENOMIC DNA]</scope>
    <source>
        <strain evidence="4 5">UBMA197</strain>
    </source>
</reference>
<dbReference type="Gene3D" id="2.40.50.100">
    <property type="match status" value="1"/>
</dbReference>
<keyword evidence="2" id="KW-0472">Membrane</keyword>
<dbReference type="AlphaFoldDB" id="A0A1Y2JJW1"/>
<gene>
    <name evidence="4" type="ORF">BSZ19_25870</name>
</gene>
<dbReference type="Gene3D" id="1.10.287.470">
    <property type="entry name" value="Helix hairpin bin"/>
    <property type="match status" value="1"/>
</dbReference>
<organism evidence="4 5">
    <name type="scientific">Bradyrhizobium japonicum</name>
    <dbReference type="NCBI Taxonomy" id="375"/>
    <lineage>
        <taxon>Bacteria</taxon>
        <taxon>Pseudomonadati</taxon>
        <taxon>Pseudomonadota</taxon>
        <taxon>Alphaproteobacteria</taxon>
        <taxon>Hyphomicrobiales</taxon>
        <taxon>Nitrobacteraceae</taxon>
        <taxon>Bradyrhizobium</taxon>
    </lineage>
</organism>
<feature type="domain" description="Multidrug resistance protein MdtA-like barrel-sandwich hybrid" evidence="3">
    <location>
        <begin position="61"/>
        <end position="244"/>
    </location>
</feature>
<dbReference type="EMBL" id="NAFL01000263">
    <property type="protein sequence ID" value="OSJ29983.1"/>
    <property type="molecule type" value="Genomic_DNA"/>
</dbReference>
<dbReference type="PANTHER" id="PTHR30386:SF18">
    <property type="entry name" value="INNER MEMBRANE PROTEIN YIAV-RELATED"/>
    <property type="match status" value="1"/>
</dbReference>
<keyword evidence="2" id="KW-0812">Transmembrane</keyword>
<evidence type="ECO:0000313" key="5">
    <source>
        <dbReference type="Proteomes" id="UP000193335"/>
    </source>
</evidence>
<evidence type="ECO:0000256" key="1">
    <source>
        <dbReference type="SAM" id="Coils"/>
    </source>
</evidence>
<evidence type="ECO:0000256" key="2">
    <source>
        <dbReference type="SAM" id="Phobius"/>
    </source>
</evidence>
<dbReference type="InterPro" id="IPR050739">
    <property type="entry name" value="MFP"/>
</dbReference>
<evidence type="ECO:0000259" key="3">
    <source>
        <dbReference type="Pfam" id="PF25917"/>
    </source>
</evidence>
<protein>
    <submittedName>
        <fullName evidence="4">Multidrug transporter</fullName>
    </submittedName>
</protein>
<dbReference type="Proteomes" id="UP000193335">
    <property type="component" value="Unassembled WGS sequence"/>
</dbReference>
<dbReference type="InterPro" id="IPR058625">
    <property type="entry name" value="MdtA-like_BSH"/>
</dbReference>
<dbReference type="RefSeq" id="WP_085402255.1">
    <property type="nucleotide sequence ID" value="NZ_NAFL01000263.1"/>
</dbReference>
<accession>A0A1Y2JJW1</accession>
<proteinExistence type="predicted"/>
<keyword evidence="1" id="KW-0175">Coiled coil</keyword>